<dbReference type="Gene3D" id="3.90.550.10">
    <property type="entry name" value="Spore Coat Polysaccharide Biosynthesis Protein SpsA, Chain A"/>
    <property type="match status" value="1"/>
</dbReference>
<gene>
    <name evidence="1" type="ORF">UFOVP1264_57</name>
</gene>
<dbReference type="EMBL" id="LR797213">
    <property type="protein sequence ID" value="CAB4194602.1"/>
    <property type="molecule type" value="Genomic_DNA"/>
</dbReference>
<dbReference type="InterPro" id="IPR029044">
    <property type="entry name" value="Nucleotide-diphossugar_trans"/>
</dbReference>
<dbReference type="SUPFAM" id="SSF48452">
    <property type="entry name" value="TPR-like"/>
    <property type="match status" value="1"/>
</dbReference>
<evidence type="ECO:0008006" key="2">
    <source>
        <dbReference type="Google" id="ProtNLM"/>
    </source>
</evidence>
<protein>
    <recommendedName>
        <fullName evidence="2">Glycosyl transferase family 2</fullName>
    </recommendedName>
</protein>
<accession>A0A6J5RF61</accession>
<dbReference type="InterPro" id="IPR011990">
    <property type="entry name" value="TPR-like_helical_dom_sf"/>
</dbReference>
<proteinExistence type="predicted"/>
<organism evidence="1">
    <name type="scientific">uncultured Caudovirales phage</name>
    <dbReference type="NCBI Taxonomy" id="2100421"/>
    <lineage>
        <taxon>Viruses</taxon>
        <taxon>Duplodnaviria</taxon>
        <taxon>Heunggongvirae</taxon>
        <taxon>Uroviricota</taxon>
        <taxon>Caudoviricetes</taxon>
        <taxon>Peduoviridae</taxon>
        <taxon>Maltschvirus</taxon>
        <taxon>Maltschvirus maltsch</taxon>
    </lineage>
</organism>
<reference evidence="1" key="1">
    <citation type="submission" date="2020-05" db="EMBL/GenBank/DDBJ databases">
        <authorList>
            <person name="Chiriac C."/>
            <person name="Salcher M."/>
            <person name="Ghai R."/>
            <person name="Kavagutti S V."/>
        </authorList>
    </citation>
    <scope>NUCLEOTIDE SEQUENCE</scope>
</reference>
<name>A0A6J5RF61_9CAUD</name>
<sequence length="359" mass="41634">MKIAVYTIALNEAKHVDRWVHAHKDADYLIVADTGSTDGTQDLFAKHDVSVYDISVKPFRFDDARNTALNLVPNDVDVCISVDMDELLSPGWREDVEAKWKVGETTRGKFQFIWSHQEDGSNGITFWYEKMHARHGFRWVNPVHEVLVSDRTIIQWEKFGFELHHWPDLEKSRSQYLDLLELATKENPNDPRNAHYYGRELLFHGHWFEAIKELQRHLDMPESNWANERCASMRYLSQCYIVMGLTTEALVWLRRAVAEAPDTREPWVELASLAHDLDVWDECYYATKKALAIENKPDIYICDPEAWGSKPYDLAAISAFWLGHKAEAKAYGFEAVSLDPTNKRLVDNLMLFTNEEVNV</sequence>
<evidence type="ECO:0000313" key="1">
    <source>
        <dbReference type="EMBL" id="CAB4194602.1"/>
    </source>
</evidence>
<dbReference type="Gene3D" id="1.25.40.10">
    <property type="entry name" value="Tetratricopeptide repeat domain"/>
    <property type="match status" value="1"/>
</dbReference>
<dbReference type="SUPFAM" id="SSF53448">
    <property type="entry name" value="Nucleotide-diphospho-sugar transferases"/>
    <property type="match status" value="1"/>
</dbReference>